<evidence type="ECO:0000256" key="4">
    <source>
        <dbReference type="ARBA" id="ARBA00022723"/>
    </source>
</evidence>
<proteinExistence type="predicted"/>
<dbReference type="PANTHER" id="PTHR11735:SF6">
    <property type="entry name" value="TRNA N6-ADENOSINE THREONYLCARBAMOYLTRANSFERASE, MITOCHONDRIAL"/>
    <property type="match status" value="1"/>
</dbReference>
<dbReference type="PANTHER" id="PTHR11735">
    <property type="entry name" value="TRNA N6-ADENOSINE THREONYLCARBAMOYLTRANSFERASE"/>
    <property type="match status" value="1"/>
</dbReference>
<dbReference type="InterPro" id="IPR017861">
    <property type="entry name" value="KAE1/TsaD"/>
</dbReference>
<evidence type="ECO:0000256" key="2">
    <source>
        <dbReference type="ARBA" id="ARBA00022679"/>
    </source>
</evidence>
<dbReference type="RefSeq" id="WP_151860216.1">
    <property type="nucleotide sequence ID" value="NZ_WBZC01000010.1"/>
</dbReference>
<dbReference type="InterPro" id="IPR043129">
    <property type="entry name" value="ATPase_NBD"/>
</dbReference>
<feature type="domain" description="Gcp-like" evidence="8">
    <location>
        <begin position="52"/>
        <end position="310"/>
    </location>
</feature>
<dbReference type="SUPFAM" id="SSF53067">
    <property type="entry name" value="Actin-like ATPase domain"/>
    <property type="match status" value="1"/>
</dbReference>
<dbReference type="AlphaFoldDB" id="A0A6I0FLT2"/>
<accession>A0A6I0FLT2</accession>
<evidence type="ECO:0000256" key="7">
    <source>
        <dbReference type="ARBA" id="ARBA00048117"/>
    </source>
</evidence>
<dbReference type="Pfam" id="PF00814">
    <property type="entry name" value="TsaD"/>
    <property type="match status" value="1"/>
</dbReference>
<evidence type="ECO:0000259" key="8">
    <source>
        <dbReference type="Pfam" id="PF00814"/>
    </source>
</evidence>
<evidence type="ECO:0000256" key="5">
    <source>
        <dbReference type="ARBA" id="ARBA00023004"/>
    </source>
</evidence>
<keyword evidence="6" id="KW-0012">Acyltransferase</keyword>
<dbReference type="GO" id="GO:0061711">
    <property type="term" value="F:tRNA N(6)-L-threonylcarbamoyladenine synthase activity"/>
    <property type="evidence" value="ECO:0007669"/>
    <property type="project" value="UniProtKB-EC"/>
</dbReference>
<reference evidence="9 10" key="1">
    <citation type="submission" date="2019-10" db="EMBL/GenBank/DDBJ databases">
        <title>Alkaliphilus serpentinus sp. nov. and Alkaliphilus pronyensis sp. nov., two novel anaerobic alkaliphilic species isolated from the serpentinized-hosted hydrothermal field of the Prony Bay (New Caledonia).</title>
        <authorList>
            <person name="Postec A."/>
        </authorList>
    </citation>
    <scope>NUCLEOTIDE SEQUENCE [LARGE SCALE GENOMIC DNA]</scope>
    <source>
        <strain evidence="9 10">LacV</strain>
    </source>
</reference>
<dbReference type="Gene3D" id="3.30.420.40">
    <property type="match status" value="2"/>
</dbReference>
<keyword evidence="2" id="KW-0808">Transferase</keyword>
<dbReference type="GO" id="GO:0046872">
    <property type="term" value="F:metal ion binding"/>
    <property type="evidence" value="ECO:0007669"/>
    <property type="project" value="UniProtKB-KW"/>
</dbReference>
<gene>
    <name evidence="9" type="ORF">F8154_03585</name>
</gene>
<evidence type="ECO:0000313" key="9">
    <source>
        <dbReference type="EMBL" id="KAB3537384.1"/>
    </source>
</evidence>
<name>A0A6I0FLT2_9FIRM</name>
<dbReference type="GO" id="GO:0008033">
    <property type="term" value="P:tRNA processing"/>
    <property type="evidence" value="ECO:0007669"/>
    <property type="project" value="UniProtKB-KW"/>
</dbReference>
<dbReference type="Proteomes" id="UP000432715">
    <property type="component" value="Unassembled WGS sequence"/>
</dbReference>
<keyword evidence="4" id="KW-0479">Metal-binding</keyword>
<comment type="caution">
    <text evidence="9">The sequence shown here is derived from an EMBL/GenBank/DDBJ whole genome shotgun (WGS) entry which is preliminary data.</text>
</comment>
<dbReference type="PRINTS" id="PR00789">
    <property type="entry name" value="OSIALOPTASE"/>
</dbReference>
<evidence type="ECO:0000256" key="6">
    <source>
        <dbReference type="ARBA" id="ARBA00023315"/>
    </source>
</evidence>
<keyword evidence="3" id="KW-0819">tRNA processing</keyword>
<evidence type="ECO:0000256" key="3">
    <source>
        <dbReference type="ARBA" id="ARBA00022694"/>
    </source>
</evidence>
<evidence type="ECO:0000256" key="1">
    <source>
        <dbReference type="ARBA" id="ARBA00012156"/>
    </source>
</evidence>
<dbReference type="EC" id="2.3.1.234" evidence="1"/>
<protein>
    <recommendedName>
        <fullName evidence="1">N(6)-L-threonylcarbamoyladenine synthase</fullName>
        <ecNumber evidence="1">2.3.1.234</ecNumber>
    </recommendedName>
</protein>
<dbReference type="EMBL" id="WBZC01000010">
    <property type="protein sequence ID" value="KAB3537384.1"/>
    <property type="molecule type" value="Genomic_DNA"/>
</dbReference>
<dbReference type="InterPro" id="IPR000905">
    <property type="entry name" value="Gcp-like_dom"/>
</dbReference>
<organism evidence="9 10">
    <name type="scientific">Alkaliphilus pronyensis</name>
    <dbReference type="NCBI Taxonomy" id="1482732"/>
    <lineage>
        <taxon>Bacteria</taxon>
        <taxon>Bacillati</taxon>
        <taxon>Bacillota</taxon>
        <taxon>Clostridia</taxon>
        <taxon>Peptostreptococcales</taxon>
        <taxon>Natronincolaceae</taxon>
        <taxon>Alkaliphilus</taxon>
    </lineage>
</organism>
<dbReference type="OrthoDB" id="1675500at2"/>
<keyword evidence="10" id="KW-1185">Reference proteome</keyword>
<comment type="catalytic activity">
    <reaction evidence="7">
        <text>L-threonylcarbamoyladenylate + adenosine(37) in tRNA = N(6)-L-threonylcarbamoyladenosine(37) in tRNA + AMP + H(+)</text>
        <dbReference type="Rhea" id="RHEA:37059"/>
        <dbReference type="Rhea" id="RHEA-COMP:10162"/>
        <dbReference type="Rhea" id="RHEA-COMP:10163"/>
        <dbReference type="ChEBI" id="CHEBI:15378"/>
        <dbReference type="ChEBI" id="CHEBI:73682"/>
        <dbReference type="ChEBI" id="CHEBI:74411"/>
        <dbReference type="ChEBI" id="CHEBI:74418"/>
        <dbReference type="ChEBI" id="CHEBI:456215"/>
        <dbReference type="EC" id="2.3.1.234"/>
    </reaction>
</comment>
<sequence>MNKSGYILGIDTSNYTTSLSLVDLMGNLVDDIRMMLPVELGNVGLRQSDALFHHIKNIPQASKPLMDNIKLKGELVAIAAATTPRPVKDSYMPVFMAAKSYGETIANILQIPFYEFSHQEGHIEAGIWSIDRKVNKEFMVLHISGGTTELLKVDKTNSGYNIEIAGGTSDLSAGQFIDRIGVKLGLPFPAGPTLEELALKWRGNSIEIPVSVKQTEVSFSGPETFLRRKINEIKSKEQIAYSVFSCIGSSLSKLIINGFNKYPLEDIIIVGGVAANSQIKSLIKGAKKLQNINIHFADSRYCSDNAVGIAILGLNNYLRRNKV</sequence>
<evidence type="ECO:0000313" key="10">
    <source>
        <dbReference type="Proteomes" id="UP000432715"/>
    </source>
</evidence>
<keyword evidence="5" id="KW-0408">Iron</keyword>